<keyword evidence="3" id="KW-1185">Reference proteome</keyword>
<accession>A0AAV5NY39</accession>
<dbReference type="Proteomes" id="UP001156690">
    <property type="component" value="Unassembled WGS sequence"/>
</dbReference>
<dbReference type="EMBL" id="BSNX01000067">
    <property type="protein sequence ID" value="GLQ75350.1"/>
    <property type="molecule type" value="Genomic_DNA"/>
</dbReference>
<evidence type="ECO:0000313" key="2">
    <source>
        <dbReference type="EMBL" id="GLQ75350.1"/>
    </source>
</evidence>
<feature type="transmembrane region" description="Helical" evidence="1">
    <location>
        <begin position="60"/>
        <end position="89"/>
    </location>
</feature>
<keyword evidence="1" id="KW-0472">Membrane</keyword>
<name>A0AAV5NY39_9VIBR</name>
<keyword evidence="1" id="KW-1133">Transmembrane helix</keyword>
<feature type="transmembrane region" description="Helical" evidence="1">
    <location>
        <begin position="32"/>
        <end position="48"/>
    </location>
</feature>
<evidence type="ECO:0000313" key="3">
    <source>
        <dbReference type="Proteomes" id="UP001156690"/>
    </source>
</evidence>
<evidence type="ECO:0000256" key="1">
    <source>
        <dbReference type="SAM" id="Phobius"/>
    </source>
</evidence>
<sequence>MTMLKNPSSRLKLLFITFAMAFILGLKTDFDAQWILMLGASVFAYRLIRSNCAIKRKLSGVLLVIFGCGLVYTLDKGAMLFSVFILLWVSNNNDSKDESGSQNKSPLED</sequence>
<protein>
    <submittedName>
        <fullName evidence="2">Uncharacterized protein</fullName>
    </submittedName>
</protein>
<organism evidence="2 3">
    <name type="scientific">Vibrio penaeicida</name>
    <dbReference type="NCBI Taxonomy" id="104609"/>
    <lineage>
        <taxon>Bacteria</taxon>
        <taxon>Pseudomonadati</taxon>
        <taxon>Pseudomonadota</taxon>
        <taxon>Gammaproteobacteria</taxon>
        <taxon>Vibrionales</taxon>
        <taxon>Vibrionaceae</taxon>
        <taxon>Vibrio</taxon>
    </lineage>
</organism>
<proteinExistence type="predicted"/>
<reference evidence="3" key="1">
    <citation type="journal article" date="2019" name="Int. J. Syst. Evol. Microbiol.">
        <title>The Global Catalogue of Microorganisms (GCM) 10K type strain sequencing project: providing services to taxonomists for standard genome sequencing and annotation.</title>
        <authorList>
            <consortium name="The Broad Institute Genomics Platform"/>
            <consortium name="The Broad Institute Genome Sequencing Center for Infectious Disease"/>
            <person name="Wu L."/>
            <person name="Ma J."/>
        </authorList>
    </citation>
    <scope>NUCLEOTIDE SEQUENCE [LARGE SCALE GENOMIC DNA]</scope>
    <source>
        <strain evidence="3">NBRC 15640</strain>
    </source>
</reference>
<gene>
    <name evidence="2" type="ORF">GCM10007932_47120</name>
</gene>
<dbReference type="AlphaFoldDB" id="A0AAV5NY39"/>
<keyword evidence="1" id="KW-0812">Transmembrane</keyword>
<comment type="caution">
    <text evidence="2">The sequence shown here is derived from an EMBL/GenBank/DDBJ whole genome shotgun (WGS) entry which is preliminary data.</text>
</comment>
<feature type="transmembrane region" description="Helical" evidence="1">
    <location>
        <begin position="9"/>
        <end position="26"/>
    </location>
</feature>